<evidence type="ECO:0000313" key="2">
    <source>
        <dbReference type="EMBL" id="MDO1448333.1"/>
    </source>
</evidence>
<keyword evidence="1" id="KW-0732">Signal</keyword>
<organism evidence="2 3">
    <name type="scientific">Rhodocytophaga aerolata</name>
    <dbReference type="NCBI Taxonomy" id="455078"/>
    <lineage>
        <taxon>Bacteria</taxon>
        <taxon>Pseudomonadati</taxon>
        <taxon>Bacteroidota</taxon>
        <taxon>Cytophagia</taxon>
        <taxon>Cytophagales</taxon>
        <taxon>Rhodocytophagaceae</taxon>
        <taxon>Rhodocytophaga</taxon>
    </lineage>
</organism>
<keyword evidence="3" id="KW-1185">Reference proteome</keyword>
<dbReference type="RefSeq" id="WP_378410443.1">
    <property type="nucleotide sequence ID" value="NZ_JBHSMY010000006.1"/>
</dbReference>
<comment type="caution">
    <text evidence="2">The sequence shown here is derived from an EMBL/GenBank/DDBJ whole genome shotgun (WGS) entry which is preliminary data.</text>
</comment>
<evidence type="ECO:0000256" key="1">
    <source>
        <dbReference type="SAM" id="SignalP"/>
    </source>
</evidence>
<protein>
    <submittedName>
        <fullName evidence="2">Uncharacterized protein</fullName>
    </submittedName>
</protein>
<feature type="signal peptide" evidence="1">
    <location>
        <begin position="1"/>
        <end position="24"/>
    </location>
</feature>
<dbReference type="Proteomes" id="UP001168528">
    <property type="component" value="Unassembled WGS sequence"/>
</dbReference>
<evidence type="ECO:0000313" key="3">
    <source>
        <dbReference type="Proteomes" id="UP001168528"/>
    </source>
</evidence>
<gene>
    <name evidence="2" type="ORF">Q0590_18805</name>
</gene>
<proteinExistence type="predicted"/>
<dbReference type="EMBL" id="JAUKPO010000011">
    <property type="protein sequence ID" value="MDO1448333.1"/>
    <property type="molecule type" value="Genomic_DNA"/>
</dbReference>
<reference evidence="2" key="1">
    <citation type="submission" date="2023-07" db="EMBL/GenBank/DDBJ databases">
        <title>The genome sequence of Rhodocytophaga aerolata KACC 12507.</title>
        <authorList>
            <person name="Zhang X."/>
        </authorList>
    </citation>
    <scope>NUCLEOTIDE SEQUENCE</scope>
    <source>
        <strain evidence="2">KACC 12507</strain>
    </source>
</reference>
<name>A0ABT8RAV1_9BACT</name>
<sequence>MKAFFTTSLLLLLLCCTTATTVWAQLDQVLRLEITPDEKENKLYNVISLKEKGLLVSSQSVYPEGGNHTWNIARYDTMLNIMWEKTYIIKAEYSPTKVFQNDNFLYVLLTQNQSLKMSIFRLDFLNGDSELVEGSLLTYLDITHFKVMSNTAYIGGRVKYRPVVVAFNFFDKRSRILPAMYEANSEISELEVDNYENTLDVILYNINRRRSDLSIKSYDYGGRLLKNMVVPSNRDKTLQTGRISPLNEDEHFLMGNYSVKNSPYAQGMYIAKMNGDEQEFIKYYKFNDFENFFSFMKPRRQVRVRNRIVKKRERGKEYQLRYRLMLHDIIEQDDQYILIGEAFYPQYRSNSFYGYGYYGGNRYSDRIFDGYKYTHAVVCGFDKQGNLLWDNSFGIQDFVSYQLVEAVKVAVDDDKIVLVYPHEETLNTKIIKGNQVVKDKENYPIKTNFEHDKIVDSEDAKVSEWYGKYFITWGEQEINNSKDVGVKSTRKVFYLNKITYQTNAATTNLQEQKQ</sequence>
<accession>A0ABT8RAV1</accession>
<feature type="chain" id="PRO_5046431022" evidence="1">
    <location>
        <begin position="25"/>
        <end position="514"/>
    </location>
</feature>